<evidence type="ECO:0000256" key="1">
    <source>
        <dbReference type="SAM" id="MobiDB-lite"/>
    </source>
</evidence>
<keyword evidence="4" id="KW-1185">Reference proteome</keyword>
<dbReference type="EMBL" id="LK022888">
    <property type="protein sequence ID" value="VTZ69457.1"/>
    <property type="molecule type" value="Genomic_DNA"/>
</dbReference>
<accession>A0A4V0K8X5</accession>
<evidence type="ECO:0000313" key="3">
    <source>
        <dbReference type="EMBL" id="VTZ69457.1"/>
    </source>
</evidence>
<keyword evidence="2" id="KW-0472">Membrane</keyword>
<dbReference type="KEGG" id="pcb:PCHAS_1146400"/>
<proteinExistence type="predicted"/>
<name>A0A4V0K8X5_PLACU</name>
<dbReference type="InterPro" id="IPR006477">
    <property type="entry name" value="Yir_bir_cir"/>
</dbReference>
<organism evidence="3 4">
    <name type="scientific">Plasmodium chabaudi chabaudi</name>
    <dbReference type="NCBI Taxonomy" id="31271"/>
    <lineage>
        <taxon>Eukaryota</taxon>
        <taxon>Sar</taxon>
        <taxon>Alveolata</taxon>
        <taxon>Apicomplexa</taxon>
        <taxon>Aconoidasida</taxon>
        <taxon>Haemosporida</taxon>
        <taxon>Plasmodiidae</taxon>
        <taxon>Plasmodium</taxon>
        <taxon>Plasmodium (Vinckeia)</taxon>
    </lineage>
</organism>
<protein>
    <submittedName>
        <fullName evidence="3">CIR protein</fullName>
    </submittedName>
</protein>
<evidence type="ECO:0000313" key="4">
    <source>
        <dbReference type="Proteomes" id="UP000071118"/>
    </source>
</evidence>
<sequence>MSSGVCEAINEVDKYIVLDPESKDYTFKDNILEAYCPAKKKGGKRECDSNGLKVGSAFIALLKLFKSVDDEDKLESDKLAEYAVLWLSYKIKQNKKILFGVSNIYEMITHNEWYTDYREYIDKKKNIMGLYDSYLINLYKLLKKICDTINKCNDPSKTKECIENAKMCATLYQHCADNCPWKRDCSPYCNVLSNLKSDYDKFRETNHNKNDLPELKLPDGGESCESYCKSKGQKLNAEDQVTEEQKSVTPTENSLSDQPSTEVGGSQEGSVFGIEGDMHESNSITLHTSINNGNKLPYIAVPFVLIPIILGISYKYLIHGRGKKVKKKKNAKNIINLCEEK</sequence>
<feature type="compositionally biased region" description="Polar residues" evidence="1">
    <location>
        <begin position="247"/>
        <end position="264"/>
    </location>
</feature>
<gene>
    <name evidence="3" type="ORF">PCHAS_1146400</name>
</gene>
<dbReference type="Proteomes" id="UP000071118">
    <property type="component" value="Chromosome 11"/>
</dbReference>
<keyword evidence="2" id="KW-0812">Transmembrane</keyword>
<reference evidence="3 4" key="1">
    <citation type="journal article" date="2014" name="BMC Biol.">
        <title>A comprehensive evaluation of rodent malaria parasite genomes and gene expression.</title>
        <authorList>
            <person name="Otto T.D."/>
            <person name="Bohme U."/>
            <person name="Jackson A.P."/>
            <person name="Hunt M."/>
            <person name="Franke-Fayard B."/>
            <person name="Hoeijmakers W.A."/>
            <person name="Religa A.A."/>
            <person name="Robertson L."/>
            <person name="Sanders M."/>
            <person name="Ogun S.A."/>
            <person name="Cunningham D."/>
            <person name="Erhart A."/>
            <person name="Billker O."/>
            <person name="Khan S.M."/>
            <person name="Stunnenberg H.G."/>
            <person name="Langhorne J."/>
            <person name="Holder A.A."/>
            <person name="Waters A.P."/>
            <person name="Newbold C.I."/>
            <person name="Pain A."/>
            <person name="Berriman M."/>
            <person name="Janse C.J."/>
        </authorList>
    </citation>
    <scope>NUCLEOTIDE SEQUENCE [LARGE SCALE GENOMIC DNA]</scope>
    <source>
        <strain evidence="3 4">AS</strain>
    </source>
</reference>
<evidence type="ECO:0000256" key="2">
    <source>
        <dbReference type="SAM" id="Phobius"/>
    </source>
</evidence>
<keyword evidence="2" id="KW-1133">Transmembrane helix</keyword>
<feature type="transmembrane region" description="Helical" evidence="2">
    <location>
        <begin position="296"/>
        <end position="318"/>
    </location>
</feature>
<dbReference type="GeneID" id="27794931"/>
<dbReference type="Pfam" id="PF06022">
    <property type="entry name" value="Cir_Bir_Yir"/>
    <property type="match status" value="1"/>
</dbReference>
<dbReference type="AlphaFoldDB" id="A0A4V0K8X5"/>
<feature type="region of interest" description="Disordered" evidence="1">
    <location>
        <begin position="235"/>
        <end position="274"/>
    </location>
</feature>
<dbReference type="VEuPathDB" id="PlasmoDB:PCHAS_1146400"/>
<dbReference type="RefSeq" id="XP_016654124.1">
    <property type="nucleotide sequence ID" value="XM_016798753.1"/>
</dbReference>